<keyword evidence="9" id="KW-0627">Porphyrin biosynthesis</keyword>
<name>A0A2Z6G8I5_9PROT</name>
<dbReference type="AlphaFoldDB" id="A0A2Z6G8I5"/>
<keyword evidence="6 12" id="KW-0812">Transmembrane</keyword>
<dbReference type="PROSITE" id="PS50005">
    <property type="entry name" value="TPR"/>
    <property type="match status" value="1"/>
</dbReference>
<dbReference type="OrthoDB" id="7053339at2"/>
<keyword evidence="15" id="KW-1185">Reference proteome</keyword>
<evidence type="ECO:0000256" key="11">
    <source>
        <dbReference type="SAM" id="MobiDB-lite"/>
    </source>
</evidence>
<organism evidence="14 15">
    <name type="scientific">Ferriphaselus amnicola</name>
    <dbReference type="NCBI Taxonomy" id="1188319"/>
    <lineage>
        <taxon>Bacteria</taxon>
        <taxon>Pseudomonadati</taxon>
        <taxon>Pseudomonadota</taxon>
        <taxon>Betaproteobacteria</taxon>
        <taxon>Nitrosomonadales</taxon>
        <taxon>Gallionellaceae</taxon>
        <taxon>Ferriphaselus</taxon>
    </lineage>
</organism>
<evidence type="ECO:0000256" key="3">
    <source>
        <dbReference type="ARBA" id="ARBA00004744"/>
    </source>
</evidence>
<dbReference type="Proteomes" id="UP000033070">
    <property type="component" value="Chromosome"/>
</dbReference>
<evidence type="ECO:0000256" key="10">
    <source>
        <dbReference type="PROSITE-ProRule" id="PRU00339"/>
    </source>
</evidence>
<dbReference type="InterPro" id="IPR019734">
    <property type="entry name" value="TPR_rpt"/>
</dbReference>
<dbReference type="STRING" id="1188319.OYT1_00541"/>
<evidence type="ECO:0000256" key="9">
    <source>
        <dbReference type="ARBA" id="ARBA00023244"/>
    </source>
</evidence>
<feature type="region of interest" description="Disordered" evidence="11">
    <location>
        <begin position="371"/>
        <end position="391"/>
    </location>
</feature>
<dbReference type="EMBL" id="AP018738">
    <property type="protein sequence ID" value="BBE49786.1"/>
    <property type="molecule type" value="Genomic_DNA"/>
</dbReference>
<evidence type="ECO:0000256" key="4">
    <source>
        <dbReference type="ARBA" id="ARBA00022475"/>
    </source>
</evidence>
<gene>
    <name evidence="14" type="ORF">OYT1_ch0212</name>
</gene>
<evidence type="ECO:0000313" key="15">
    <source>
        <dbReference type="Proteomes" id="UP000033070"/>
    </source>
</evidence>
<evidence type="ECO:0000259" key="13">
    <source>
        <dbReference type="Pfam" id="PF07219"/>
    </source>
</evidence>
<evidence type="ECO:0000256" key="7">
    <source>
        <dbReference type="ARBA" id="ARBA00022989"/>
    </source>
</evidence>
<dbReference type="GO" id="GO:0006779">
    <property type="term" value="P:porphyrin-containing compound biosynthetic process"/>
    <property type="evidence" value="ECO:0007669"/>
    <property type="project" value="UniProtKB-KW"/>
</dbReference>
<sequence>MKFLIWLLVLAAAAVALSLAAHNPGYVLLVYAPYRIHLSLTLFALMLIGLFVLSFLSAQLLIHALNLPDKVRRFRTERAEEKKRGVFLDALTAFLEGRYSTAEKAATQAMGLGETSDVLPVIAARAAHAHREVERRDAFLAAINDDSAMKLAAQAQFALDEQQPQAALLALQALREIGSKHHAGVLNLELKAQQMLGNWDAVLECLTNLEQRHALDVTRLSQLRQHAWQEKLRAHAHDAGQLLATWKAIPEELRHRANIALAAAQTFSAQGNAHLAWQIIIHALETQWDSDLAACLGDHVSNDAAKRTEQAEQLLKAHPDDAGLLLALGKLSLHQQLWAKSHDYLNASLRVKPSRAAHYALGQLAEQQGNSDEALTQYRRAAERRSTNRAR</sequence>
<keyword evidence="10" id="KW-0802">TPR repeat</keyword>
<evidence type="ECO:0000256" key="6">
    <source>
        <dbReference type="ARBA" id="ARBA00022692"/>
    </source>
</evidence>
<keyword evidence="8 12" id="KW-0472">Membrane</keyword>
<feature type="transmembrane region" description="Helical" evidence="12">
    <location>
        <begin position="36"/>
        <end position="65"/>
    </location>
</feature>
<evidence type="ECO:0000256" key="1">
    <source>
        <dbReference type="ARBA" id="ARBA00002962"/>
    </source>
</evidence>
<evidence type="ECO:0000256" key="12">
    <source>
        <dbReference type="SAM" id="Phobius"/>
    </source>
</evidence>
<accession>A0A2Z6G8I5</accession>
<dbReference type="UniPathway" id="UPA00252"/>
<dbReference type="GO" id="GO:0005886">
    <property type="term" value="C:plasma membrane"/>
    <property type="evidence" value="ECO:0007669"/>
    <property type="project" value="UniProtKB-SubCell"/>
</dbReference>
<dbReference type="NCBIfam" id="TIGR00540">
    <property type="entry name" value="TPR_hemY_coli"/>
    <property type="match status" value="1"/>
</dbReference>
<proteinExistence type="predicted"/>
<protein>
    <recommendedName>
        <fullName evidence="13">HemY N-terminal domain-containing protein</fullName>
    </recommendedName>
</protein>
<feature type="domain" description="HemY N-terminal" evidence="13">
    <location>
        <begin position="25"/>
        <end position="129"/>
    </location>
</feature>
<comment type="function">
    <text evidence="1">Involved in a late step of protoheme IX synthesis.</text>
</comment>
<dbReference type="InterPro" id="IPR005254">
    <property type="entry name" value="Heme_biosyn_assoc_TPR_pro"/>
</dbReference>
<keyword evidence="4" id="KW-1003">Cell membrane</keyword>
<keyword evidence="5" id="KW-0997">Cell inner membrane</keyword>
<dbReference type="RefSeq" id="WP_062625753.1">
    <property type="nucleotide sequence ID" value="NZ_AP018738.1"/>
</dbReference>
<dbReference type="Gene3D" id="1.25.40.10">
    <property type="entry name" value="Tetratricopeptide repeat domain"/>
    <property type="match status" value="1"/>
</dbReference>
<dbReference type="InterPro" id="IPR011990">
    <property type="entry name" value="TPR-like_helical_dom_sf"/>
</dbReference>
<evidence type="ECO:0000256" key="5">
    <source>
        <dbReference type="ARBA" id="ARBA00022519"/>
    </source>
</evidence>
<evidence type="ECO:0000256" key="8">
    <source>
        <dbReference type="ARBA" id="ARBA00023136"/>
    </source>
</evidence>
<dbReference type="KEGG" id="fam:OYT1_ch0212"/>
<comment type="subcellular location">
    <subcellularLocation>
        <location evidence="2">Cell inner membrane</location>
        <topology evidence="2">Multi-pass membrane protein</topology>
    </subcellularLocation>
</comment>
<dbReference type="GO" id="GO:0042168">
    <property type="term" value="P:heme metabolic process"/>
    <property type="evidence" value="ECO:0007669"/>
    <property type="project" value="InterPro"/>
</dbReference>
<feature type="repeat" description="TPR" evidence="10">
    <location>
        <begin position="355"/>
        <end position="388"/>
    </location>
</feature>
<comment type="pathway">
    <text evidence="3">Porphyrin-containing compound metabolism; protoheme biosynthesis.</text>
</comment>
<evidence type="ECO:0000256" key="2">
    <source>
        <dbReference type="ARBA" id="ARBA00004429"/>
    </source>
</evidence>
<dbReference type="InterPro" id="IPR010817">
    <property type="entry name" value="HemY_N"/>
</dbReference>
<evidence type="ECO:0000313" key="14">
    <source>
        <dbReference type="EMBL" id="BBE49786.1"/>
    </source>
</evidence>
<dbReference type="Pfam" id="PF07219">
    <property type="entry name" value="HemY_N"/>
    <property type="match status" value="1"/>
</dbReference>
<feature type="compositionally biased region" description="Basic and acidic residues" evidence="11">
    <location>
        <begin position="380"/>
        <end position="391"/>
    </location>
</feature>
<keyword evidence="7 12" id="KW-1133">Transmembrane helix</keyword>
<reference evidence="14 15" key="1">
    <citation type="submission" date="2018-06" db="EMBL/GenBank/DDBJ databases">
        <title>OYT1 Genome Sequencing.</title>
        <authorList>
            <person name="Kato S."/>
            <person name="Itoh T."/>
            <person name="Ohkuma M."/>
        </authorList>
    </citation>
    <scope>NUCLEOTIDE SEQUENCE [LARGE SCALE GENOMIC DNA]</scope>
    <source>
        <strain evidence="14 15">OYT1</strain>
    </source>
</reference>
<dbReference type="SUPFAM" id="SSF48452">
    <property type="entry name" value="TPR-like"/>
    <property type="match status" value="1"/>
</dbReference>